<evidence type="ECO:0000256" key="1">
    <source>
        <dbReference type="ARBA" id="ARBA00022679"/>
    </source>
</evidence>
<dbReference type="InterPro" id="IPR036390">
    <property type="entry name" value="WH_DNA-bd_sf"/>
</dbReference>
<dbReference type="Pfam" id="PF12802">
    <property type="entry name" value="MarR_2"/>
    <property type="match status" value="1"/>
</dbReference>
<dbReference type="PANTHER" id="PTHR13947:SF37">
    <property type="entry name" value="LD18367P"/>
    <property type="match status" value="1"/>
</dbReference>
<accession>A0A8J2YUD8</accession>
<dbReference type="AlphaFoldDB" id="A0A8J2YUD8"/>
<sequence>MDELATRIGAIRRFNRFYTRQIGVLQEGLLATPFSLTQSRVLYELAHRTHVTASALGQDLGLDAGYLSRMIRGFETQGLVGKHRSAEDGRQSHLALTDAGRAAFAPLDERSTADVATMLAKLDPPAQARLIRAMAEIEALLDPRPEPAGTTAAEPYTLRPHRPGDIGWVVHRHGVLYHQEYGWDERFEALVAEIGVQFINNFDPARERAWIAERGDEVVGCVFLVRETDTVAKLRLLLVEPSARGLGLGRRLTEECIAFARARGYGKITLWTNDILTAARAIYARAGFRLVASERHHSFGQDLVGENWELEL</sequence>
<dbReference type="PANTHER" id="PTHR13947">
    <property type="entry name" value="GNAT FAMILY N-ACETYLTRANSFERASE"/>
    <property type="match status" value="1"/>
</dbReference>
<reference evidence="4" key="2">
    <citation type="submission" date="2020-09" db="EMBL/GenBank/DDBJ databases">
        <authorList>
            <person name="Sun Q."/>
            <person name="Zhou Y."/>
        </authorList>
    </citation>
    <scope>NUCLEOTIDE SEQUENCE</scope>
    <source>
        <strain evidence="4">CGMCC 1.15725</strain>
    </source>
</reference>
<dbReference type="PROSITE" id="PS51186">
    <property type="entry name" value="GNAT"/>
    <property type="match status" value="1"/>
</dbReference>
<keyword evidence="1" id="KW-0808">Transferase</keyword>
<dbReference type="InterPro" id="IPR000835">
    <property type="entry name" value="HTH_MarR-typ"/>
</dbReference>
<reference evidence="4" key="1">
    <citation type="journal article" date="2014" name="Int. J. Syst. Evol. Microbiol.">
        <title>Complete genome sequence of Corynebacterium casei LMG S-19264T (=DSM 44701T), isolated from a smear-ripened cheese.</title>
        <authorList>
            <consortium name="US DOE Joint Genome Institute (JGI-PGF)"/>
            <person name="Walter F."/>
            <person name="Albersmeier A."/>
            <person name="Kalinowski J."/>
            <person name="Ruckert C."/>
        </authorList>
    </citation>
    <scope>NUCLEOTIDE SEQUENCE</scope>
    <source>
        <strain evidence="4">CGMCC 1.15725</strain>
    </source>
</reference>
<proteinExistence type="predicted"/>
<dbReference type="InterPro" id="IPR000182">
    <property type="entry name" value="GNAT_dom"/>
</dbReference>
<dbReference type="Pfam" id="PF00583">
    <property type="entry name" value="Acetyltransf_1"/>
    <property type="match status" value="1"/>
</dbReference>
<dbReference type="EMBL" id="BMJQ01000006">
    <property type="protein sequence ID" value="GGF19262.1"/>
    <property type="molecule type" value="Genomic_DNA"/>
</dbReference>
<dbReference type="InterPro" id="IPR016181">
    <property type="entry name" value="Acyl_CoA_acyltransferase"/>
</dbReference>
<evidence type="ECO:0000259" key="3">
    <source>
        <dbReference type="PROSITE" id="PS51186"/>
    </source>
</evidence>
<feature type="domain" description="HTH marR-type" evidence="2">
    <location>
        <begin position="1"/>
        <end position="139"/>
    </location>
</feature>
<dbReference type="GO" id="GO:0003700">
    <property type="term" value="F:DNA-binding transcription factor activity"/>
    <property type="evidence" value="ECO:0007669"/>
    <property type="project" value="InterPro"/>
</dbReference>
<feature type="domain" description="N-acetyltransferase" evidence="3">
    <location>
        <begin position="156"/>
        <end position="312"/>
    </location>
</feature>
<dbReference type="SUPFAM" id="SSF46785">
    <property type="entry name" value="Winged helix' DNA-binding domain"/>
    <property type="match status" value="1"/>
</dbReference>
<organism evidence="4 5">
    <name type="scientific">Aliidongia dinghuensis</name>
    <dbReference type="NCBI Taxonomy" id="1867774"/>
    <lineage>
        <taxon>Bacteria</taxon>
        <taxon>Pseudomonadati</taxon>
        <taxon>Pseudomonadota</taxon>
        <taxon>Alphaproteobacteria</taxon>
        <taxon>Rhodospirillales</taxon>
        <taxon>Dongiaceae</taxon>
        <taxon>Aliidongia</taxon>
    </lineage>
</organism>
<dbReference type="InterPro" id="IPR036388">
    <property type="entry name" value="WH-like_DNA-bd_sf"/>
</dbReference>
<dbReference type="SMART" id="SM00347">
    <property type="entry name" value="HTH_MARR"/>
    <property type="match status" value="1"/>
</dbReference>
<protein>
    <submittedName>
        <fullName evidence="4">GNAT family N-acetyltransferase</fullName>
    </submittedName>
</protein>
<dbReference type="RefSeq" id="WP_189046406.1">
    <property type="nucleotide sequence ID" value="NZ_BMJQ01000006.1"/>
</dbReference>
<evidence type="ECO:0000259" key="2">
    <source>
        <dbReference type="PROSITE" id="PS50995"/>
    </source>
</evidence>
<comment type="caution">
    <text evidence="4">The sequence shown here is derived from an EMBL/GenBank/DDBJ whole genome shotgun (WGS) entry which is preliminary data.</text>
</comment>
<dbReference type="PROSITE" id="PS50995">
    <property type="entry name" value="HTH_MARR_2"/>
    <property type="match status" value="1"/>
</dbReference>
<dbReference type="Gene3D" id="1.10.10.10">
    <property type="entry name" value="Winged helix-like DNA-binding domain superfamily/Winged helix DNA-binding domain"/>
    <property type="match status" value="1"/>
</dbReference>
<dbReference type="CDD" id="cd04301">
    <property type="entry name" value="NAT_SF"/>
    <property type="match status" value="1"/>
</dbReference>
<name>A0A8J2YUD8_9PROT</name>
<dbReference type="SUPFAM" id="SSF55729">
    <property type="entry name" value="Acyl-CoA N-acyltransferases (Nat)"/>
    <property type="match status" value="1"/>
</dbReference>
<dbReference type="GO" id="GO:0008080">
    <property type="term" value="F:N-acetyltransferase activity"/>
    <property type="evidence" value="ECO:0007669"/>
    <property type="project" value="InterPro"/>
</dbReference>
<keyword evidence="5" id="KW-1185">Reference proteome</keyword>
<evidence type="ECO:0000313" key="5">
    <source>
        <dbReference type="Proteomes" id="UP000646365"/>
    </source>
</evidence>
<gene>
    <name evidence="4" type="ORF">GCM10011611_26440</name>
</gene>
<dbReference type="Proteomes" id="UP000646365">
    <property type="component" value="Unassembled WGS sequence"/>
</dbReference>
<dbReference type="InterPro" id="IPR050769">
    <property type="entry name" value="NAT_camello-type"/>
</dbReference>
<dbReference type="Gene3D" id="3.40.630.30">
    <property type="match status" value="1"/>
</dbReference>
<evidence type="ECO:0000313" key="4">
    <source>
        <dbReference type="EMBL" id="GGF19262.1"/>
    </source>
</evidence>